<dbReference type="EMBL" id="JAUHPW010000003">
    <property type="protein sequence ID" value="MDN4475388.1"/>
    <property type="molecule type" value="Genomic_DNA"/>
</dbReference>
<gene>
    <name evidence="2" type="ORF">QQX09_05895</name>
</gene>
<dbReference type="SUPFAM" id="SSF54427">
    <property type="entry name" value="NTF2-like"/>
    <property type="match status" value="1"/>
</dbReference>
<dbReference type="Pfam" id="PF14534">
    <property type="entry name" value="DUF4440"/>
    <property type="match status" value="1"/>
</dbReference>
<dbReference type="Gene3D" id="3.10.450.50">
    <property type="match status" value="1"/>
</dbReference>
<accession>A0ABT8G8C8</accession>
<name>A0ABT8G8C8_9MICO</name>
<dbReference type="InterPro" id="IPR027843">
    <property type="entry name" value="DUF4440"/>
</dbReference>
<evidence type="ECO:0000259" key="1">
    <source>
        <dbReference type="Pfam" id="PF14534"/>
    </source>
</evidence>
<comment type="caution">
    <text evidence="2">The sequence shown here is derived from an EMBL/GenBank/DDBJ whole genome shotgun (WGS) entry which is preliminary data.</text>
</comment>
<evidence type="ECO:0000313" key="2">
    <source>
        <dbReference type="EMBL" id="MDN4475388.1"/>
    </source>
</evidence>
<protein>
    <submittedName>
        <fullName evidence="2">Nuclear transport factor 2 family protein</fullName>
    </submittedName>
</protein>
<sequence>MHEAEKLERQAWEELSGGDPRTFFESVLAPEAVMVVPDVGVLERAEAIDSMATSQPWDLHTLDDMRVIAPREDVAVVVYRARAIRWDDQHVLHITSAYALLDGGWRLLAHQQTAASHPS</sequence>
<feature type="domain" description="DUF4440" evidence="1">
    <location>
        <begin position="6"/>
        <end position="107"/>
    </location>
</feature>
<dbReference type="InterPro" id="IPR032710">
    <property type="entry name" value="NTF2-like_dom_sf"/>
</dbReference>
<proteinExistence type="predicted"/>
<evidence type="ECO:0000313" key="3">
    <source>
        <dbReference type="Proteomes" id="UP001172728"/>
    </source>
</evidence>
<keyword evidence="3" id="KW-1185">Reference proteome</keyword>
<reference evidence="2" key="1">
    <citation type="submission" date="2023-06" db="EMBL/GenBank/DDBJ databases">
        <title>Sysu t00192.</title>
        <authorList>
            <person name="Gao L."/>
            <person name="Fang B.-Z."/>
            <person name="Li W.-J."/>
        </authorList>
    </citation>
    <scope>NUCLEOTIDE SEQUENCE</scope>
    <source>
        <strain evidence="2">SYSU T00192</strain>
    </source>
</reference>
<dbReference type="RefSeq" id="WP_301131823.1">
    <property type="nucleotide sequence ID" value="NZ_JAUHPW010000003.1"/>
</dbReference>
<dbReference type="Proteomes" id="UP001172728">
    <property type="component" value="Unassembled WGS sequence"/>
</dbReference>
<organism evidence="2 3">
    <name type="scientific">Demequina litoralis</name>
    <dbReference type="NCBI Taxonomy" id="3051660"/>
    <lineage>
        <taxon>Bacteria</taxon>
        <taxon>Bacillati</taxon>
        <taxon>Actinomycetota</taxon>
        <taxon>Actinomycetes</taxon>
        <taxon>Micrococcales</taxon>
        <taxon>Demequinaceae</taxon>
        <taxon>Demequina</taxon>
    </lineage>
</organism>